<dbReference type="SUPFAM" id="SSF53335">
    <property type="entry name" value="S-adenosyl-L-methionine-dependent methyltransferases"/>
    <property type="match status" value="1"/>
</dbReference>
<accession>A0A7W8QJ68</accession>
<dbReference type="Gene3D" id="3.40.50.150">
    <property type="entry name" value="Vaccinia Virus protein VP39"/>
    <property type="match status" value="1"/>
</dbReference>
<dbReference type="EMBL" id="JACHDB010000001">
    <property type="protein sequence ID" value="MBB5431255.1"/>
    <property type="molecule type" value="Genomic_DNA"/>
</dbReference>
<name>A0A7W8QJ68_9ACTN</name>
<gene>
    <name evidence="3" type="ORF">HDA36_001339</name>
</gene>
<reference evidence="3 4" key="1">
    <citation type="submission" date="2020-08" db="EMBL/GenBank/DDBJ databases">
        <title>Sequencing the genomes of 1000 actinobacteria strains.</title>
        <authorList>
            <person name="Klenk H.-P."/>
        </authorList>
    </citation>
    <scope>NUCLEOTIDE SEQUENCE [LARGE SCALE GENOMIC DNA]</scope>
    <source>
        <strain evidence="3 4">DSM 44551</strain>
    </source>
</reference>
<dbReference type="CDD" id="cd02440">
    <property type="entry name" value="AdoMet_MTases"/>
    <property type="match status" value="1"/>
</dbReference>
<dbReference type="RefSeq" id="WP_184390667.1">
    <property type="nucleotide sequence ID" value="NZ_BAAAJD010000007.1"/>
</dbReference>
<organism evidence="3 4">
    <name type="scientific">Nocardiopsis composta</name>
    <dbReference type="NCBI Taxonomy" id="157465"/>
    <lineage>
        <taxon>Bacteria</taxon>
        <taxon>Bacillati</taxon>
        <taxon>Actinomycetota</taxon>
        <taxon>Actinomycetes</taxon>
        <taxon>Streptosporangiales</taxon>
        <taxon>Nocardiopsidaceae</taxon>
        <taxon>Nocardiopsis</taxon>
    </lineage>
</organism>
<dbReference type="PANTHER" id="PTHR43861:SF3">
    <property type="entry name" value="PUTATIVE (AFU_ORTHOLOGUE AFUA_2G14390)-RELATED"/>
    <property type="match status" value="1"/>
</dbReference>
<dbReference type="Proteomes" id="UP000572635">
    <property type="component" value="Unassembled WGS sequence"/>
</dbReference>
<keyword evidence="3" id="KW-0489">Methyltransferase</keyword>
<dbReference type="Pfam" id="PF13649">
    <property type="entry name" value="Methyltransf_25"/>
    <property type="match status" value="1"/>
</dbReference>
<dbReference type="GO" id="GO:0008168">
    <property type="term" value="F:methyltransferase activity"/>
    <property type="evidence" value="ECO:0007669"/>
    <property type="project" value="UniProtKB-KW"/>
</dbReference>
<keyword evidence="1 3" id="KW-0808">Transferase</keyword>
<evidence type="ECO:0000259" key="2">
    <source>
        <dbReference type="Pfam" id="PF13649"/>
    </source>
</evidence>
<dbReference type="InterPro" id="IPR029063">
    <property type="entry name" value="SAM-dependent_MTases_sf"/>
</dbReference>
<dbReference type="GO" id="GO:0032259">
    <property type="term" value="P:methylation"/>
    <property type="evidence" value="ECO:0007669"/>
    <property type="project" value="UniProtKB-KW"/>
</dbReference>
<evidence type="ECO:0000256" key="1">
    <source>
        <dbReference type="ARBA" id="ARBA00022679"/>
    </source>
</evidence>
<dbReference type="InterPro" id="IPR041698">
    <property type="entry name" value="Methyltransf_25"/>
</dbReference>
<dbReference type="AlphaFoldDB" id="A0A7W8QJ68"/>
<evidence type="ECO:0000313" key="3">
    <source>
        <dbReference type="EMBL" id="MBB5431255.1"/>
    </source>
</evidence>
<proteinExistence type="predicted"/>
<keyword evidence="4" id="KW-1185">Reference proteome</keyword>
<feature type="domain" description="Methyltransferase" evidence="2">
    <location>
        <begin position="38"/>
        <end position="129"/>
    </location>
</feature>
<protein>
    <submittedName>
        <fullName evidence="3">SAM-dependent methyltransferase</fullName>
    </submittedName>
</protein>
<comment type="caution">
    <text evidence="3">The sequence shown here is derived from an EMBL/GenBank/DDBJ whole genome shotgun (WGS) entry which is preliminary data.</text>
</comment>
<dbReference type="PANTHER" id="PTHR43861">
    <property type="entry name" value="TRANS-ACONITATE 2-METHYLTRANSFERASE-RELATED"/>
    <property type="match status" value="1"/>
</dbReference>
<sequence>MDSKAWDERYRATGLVWGAGPNRFVVEQTEGLAPGRALDLAAGEGRNAVWLAERGWRVTAVDFSPVAVERGRRIAAERGADVEWAAADVRAYTPEPGGHDLVLLAYLHLPAEERRRVLAHAVRALAPGGRLVSVGHDRSNIEHGTGGPQDPAILHDAAEIAADLTAAAREQGGALHIGRAGTVRRPVRTEDGEAEAIDTLVVAERPADPA</sequence>
<evidence type="ECO:0000313" key="4">
    <source>
        <dbReference type="Proteomes" id="UP000572635"/>
    </source>
</evidence>